<name>A0A2G5P7D5_9MYCO</name>
<proteinExistence type="inferred from homology"/>
<feature type="binding site" evidence="4">
    <location>
        <position position="234"/>
    </location>
    <ligand>
        <name>FAD</name>
        <dbReference type="ChEBI" id="CHEBI:57692"/>
    </ligand>
</feature>
<organism evidence="6 7">
    <name type="scientific">Mycolicibacterium brumae</name>
    <dbReference type="NCBI Taxonomy" id="85968"/>
    <lineage>
        <taxon>Bacteria</taxon>
        <taxon>Bacillati</taxon>
        <taxon>Actinomycetota</taxon>
        <taxon>Actinomycetes</taxon>
        <taxon>Mycobacteriales</taxon>
        <taxon>Mycobacteriaceae</taxon>
        <taxon>Mycolicibacterium</taxon>
    </lineage>
</organism>
<evidence type="ECO:0000313" key="7">
    <source>
        <dbReference type="Proteomes" id="UP000230551"/>
    </source>
</evidence>
<dbReference type="PRINTS" id="PR00757">
    <property type="entry name" value="AMINEOXDASEF"/>
</dbReference>
<keyword evidence="3" id="KW-0560">Oxidoreductase</keyword>
<comment type="cofactor">
    <cofactor evidence="1">
        <name>FAD</name>
        <dbReference type="ChEBI" id="CHEBI:57692"/>
    </cofactor>
</comment>
<dbReference type="InterPro" id="IPR002937">
    <property type="entry name" value="Amino_oxidase"/>
</dbReference>
<reference evidence="6 7" key="1">
    <citation type="journal article" date="2017" name="Infect. Genet. Evol.">
        <title>The new phylogeny of the genus Mycobacterium: The old and the news.</title>
        <authorList>
            <person name="Tortoli E."/>
            <person name="Fedrizzi T."/>
            <person name="Meehan C.J."/>
            <person name="Trovato A."/>
            <person name="Grottola A."/>
            <person name="Giacobazzi E."/>
            <person name="Serpini G.F."/>
            <person name="Tagliazucchi S."/>
            <person name="Fabio A."/>
            <person name="Bettua C."/>
            <person name="Bertorelli R."/>
            <person name="Frascaro F."/>
            <person name="De Sanctis V."/>
            <person name="Pecorari M."/>
            <person name="Jousson O."/>
            <person name="Segata N."/>
            <person name="Cirillo D.M."/>
        </authorList>
    </citation>
    <scope>NUCLEOTIDE SEQUENCE [LARGE SCALE GENOMIC DNA]</scope>
    <source>
        <strain evidence="6 7">CIP1034565</strain>
    </source>
</reference>
<protein>
    <submittedName>
        <fullName evidence="6">Flavin monoamine oxidase family protein</fullName>
    </submittedName>
</protein>
<dbReference type="AlphaFoldDB" id="A0A2G5P7D5"/>
<feature type="binding site" evidence="4">
    <location>
        <position position="355"/>
    </location>
    <ligand>
        <name>substrate</name>
    </ligand>
</feature>
<dbReference type="InterPro" id="IPR001613">
    <property type="entry name" value="Flavin_amine_oxidase"/>
</dbReference>
<keyword evidence="7" id="KW-1185">Reference proteome</keyword>
<comment type="similarity">
    <text evidence="2">Belongs to the flavin monoamine oxidase family.</text>
</comment>
<dbReference type="Pfam" id="PF01593">
    <property type="entry name" value="Amino_oxidase"/>
    <property type="match status" value="1"/>
</dbReference>
<gene>
    <name evidence="6" type="ORF">CQY22_015035</name>
</gene>
<dbReference type="Gene3D" id="3.50.50.60">
    <property type="entry name" value="FAD/NAD(P)-binding domain"/>
    <property type="match status" value="1"/>
</dbReference>
<dbReference type="GO" id="GO:0016491">
    <property type="term" value="F:oxidoreductase activity"/>
    <property type="evidence" value="ECO:0007669"/>
    <property type="project" value="UniProtKB-KW"/>
</dbReference>
<comment type="caution">
    <text evidence="6">The sequence shown here is derived from an EMBL/GenBank/DDBJ whole genome shotgun (WGS) entry which is preliminary data.</text>
</comment>
<evidence type="ECO:0000256" key="4">
    <source>
        <dbReference type="PIRSR" id="PIRSR601613-1"/>
    </source>
</evidence>
<accession>A0A2G5P7D5</accession>
<dbReference type="RefSeq" id="WP_090589498.1">
    <property type="nucleotide sequence ID" value="NZ_CP104302.1"/>
</dbReference>
<dbReference type="PANTHER" id="PTHR43563">
    <property type="entry name" value="AMINE OXIDASE"/>
    <property type="match status" value="1"/>
</dbReference>
<dbReference type="Gene3D" id="1.10.405.10">
    <property type="entry name" value="Guanine Nucleotide Dissociation Inhibitor, domain 1"/>
    <property type="match status" value="1"/>
</dbReference>
<dbReference type="SUPFAM" id="SSF51905">
    <property type="entry name" value="FAD/NAD(P)-binding domain"/>
    <property type="match status" value="1"/>
</dbReference>
<evidence type="ECO:0000259" key="5">
    <source>
        <dbReference type="Pfam" id="PF01593"/>
    </source>
</evidence>
<feature type="domain" description="Amine oxidase" evidence="5">
    <location>
        <begin position="15"/>
        <end position="458"/>
    </location>
</feature>
<feature type="binding site" evidence="4">
    <location>
        <position position="435"/>
    </location>
    <ligand>
        <name>FAD</name>
        <dbReference type="ChEBI" id="CHEBI:57692"/>
    </ligand>
</feature>
<feature type="binding site" evidence="4">
    <location>
        <position position="16"/>
    </location>
    <ligand>
        <name>FAD</name>
        <dbReference type="ChEBI" id="CHEBI:57692"/>
    </ligand>
</feature>
<sequence>MTAEQVDVVIVGAGFSGLAAARRLTAQGHSVIVLEGRDRVGGRSWTGEIAGVPLDLGASFVGPTQDAVLALAAEMDCPTTPTFHHGKNVINWRGRTRSYRGTIPKMSPVVLADLARLRVQLDRLGRGIPVDQPWTAPDAARLDAMSLRDWMSSKRATRSTMDLMSITARVVWGADIGSISALHAALYIKAAGGLDRLLDVSGGAQQDRFLDGTQQIAQRVADELGDRVRLSRVVKQINRDERGVLVRCADAPADANTGTDADTDDDGHIRASTAILAIPPQHRAGIDFSPALPPEHQRLTRCWPQGRLSKAFAVYEYPFWRTDGLSGEGVSDTGPVLITFDMSPSAAGPGVLLGFVDPAHFDDEEPRVRRERTLAGFARLFGERARHPVDYLDQRWGAEEFAPGGPTAAVPAGSWTGVGPWLRKPLGPIFWAGTETSDVWPGYLDGAVRAGHRAADEVSAWLARPV</sequence>
<evidence type="ECO:0000256" key="2">
    <source>
        <dbReference type="ARBA" id="ARBA00005995"/>
    </source>
</evidence>
<dbReference type="PANTHER" id="PTHR43563:SF1">
    <property type="entry name" value="AMINE OXIDASE [FLAVIN-CONTAINING] B"/>
    <property type="match status" value="1"/>
</dbReference>
<dbReference type="InterPro" id="IPR036188">
    <property type="entry name" value="FAD/NAD-bd_sf"/>
</dbReference>
<evidence type="ECO:0000256" key="1">
    <source>
        <dbReference type="ARBA" id="ARBA00001974"/>
    </source>
</evidence>
<dbReference type="OrthoDB" id="337830at2"/>
<dbReference type="SUPFAM" id="SSF54373">
    <property type="entry name" value="FAD-linked reductases, C-terminal domain"/>
    <property type="match status" value="1"/>
</dbReference>
<dbReference type="STRING" id="85968.GCA_900073015_02560"/>
<dbReference type="Proteomes" id="UP000230551">
    <property type="component" value="Unassembled WGS sequence"/>
</dbReference>
<dbReference type="InterPro" id="IPR050703">
    <property type="entry name" value="Flavin_MAO"/>
</dbReference>
<evidence type="ECO:0000313" key="6">
    <source>
        <dbReference type="EMBL" id="PIB73933.1"/>
    </source>
</evidence>
<evidence type="ECO:0000256" key="3">
    <source>
        <dbReference type="ARBA" id="ARBA00023002"/>
    </source>
</evidence>
<dbReference type="Gene3D" id="3.90.660.10">
    <property type="match status" value="1"/>
</dbReference>
<dbReference type="EMBL" id="PDCN02000022">
    <property type="protein sequence ID" value="PIB73933.1"/>
    <property type="molecule type" value="Genomic_DNA"/>
</dbReference>